<dbReference type="AlphaFoldDB" id="A0A444VN84"/>
<dbReference type="RefSeq" id="WP_129653670.1">
    <property type="nucleotide sequence ID" value="NZ_ML142908.1"/>
</dbReference>
<dbReference type="EMBL" id="JJMP01000003">
    <property type="protein sequence ID" value="RYC52132.1"/>
    <property type="molecule type" value="Genomic_DNA"/>
</dbReference>
<accession>A0A444VN84</accession>
<evidence type="ECO:0000313" key="1">
    <source>
        <dbReference type="EMBL" id="RYC52132.1"/>
    </source>
</evidence>
<comment type="caution">
    <text evidence="1">The sequence shown here is derived from an EMBL/GenBank/DDBJ whole genome shotgun (WGS) entry which is preliminary data.</text>
</comment>
<proteinExistence type="predicted"/>
<gene>
    <name evidence="1" type="ORF">DN53_09605</name>
</gene>
<keyword evidence="2" id="KW-1185">Reference proteome</keyword>
<evidence type="ECO:0000313" key="2">
    <source>
        <dbReference type="Proteomes" id="UP000290261"/>
    </source>
</evidence>
<reference evidence="1 2" key="1">
    <citation type="submission" date="2014-04" db="EMBL/GenBank/DDBJ databases">
        <title>Whole genome of Muricauda olearia.</title>
        <authorList>
            <person name="Zhang X.-H."/>
            <person name="Tang K."/>
        </authorList>
    </citation>
    <scope>NUCLEOTIDE SEQUENCE [LARGE SCALE GENOMIC DNA]</scope>
    <source>
        <strain evidence="1 2">Th120</strain>
    </source>
</reference>
<sequence length="62" mass="7221">MNQIQMAQLNAWITDTYGSPAILAHYLDLAVEMLFYLERDSFEQMEIQNVVTALKGMERVIR</sequence>
<dbReference type="Proteomes" id="UP000290261">
    <property type="component" value="Unassembled WGS sequence"/>
</dbReference>
<name>A0A444VN84_9FLAO</name>
<organism evidence="1 2">
    <name type="scientific">Flagellimonas olearia</name>
    <dbReference type="NCBI Taxonomy" id="552546"/>
    <lineage>
        <taxon>Bacteria</taxon>
        <taxon>Pseudomonadati</taxon>
        <taxon>Bacteroidota</taxon>
        <taxon>Flavobacteriia</taxon>
        <taxon>Flavobacteriales</taxon>
        <taxon>Flavobacteriaceae</taxon>
        <taxon>Flagellimonas</taxon>
    </lineage>
</organism>
<protein>
    <submittedName>
        <fullName evidence="1">Uncharacterized protein</fullName>
    </submittedName>
</protein>